<keyword evidence="12" id="KW-1185">Reference proteome</keyword>
<keyword evidence="3 9" id="KW-0812">Transmembrane</keyword>
<feature type="transmembrane region" description="Helical" evidence="9">
    <location>
        <begin position="188"/>
        <end position="214"/>
    </location>
</feature>
<dbReference type="Gene3D" id="1.20.1070.10">
    <property type="entry name" value="Rhodopsin 7-helix transmembrane proteins"/>
    <property type="match status" value="1"/>
</dbReference>
<evidence type="ECO:0000313" key="11">
    <source>
        <dbReference type="EMBL" id="KAK2553186.1"/>
    </source>
</evidence>
<dbReference type="PANTHER" id="PTHR24249">
    <property type="entry name" value="HISTAMINE RECEPTOR-RELATED G-PROTEIN COUPLED RECEPTOR"/>
    <property type="match status" value="1"/>
</dbReference>
<protein>
    <submittedName>
        <fullName evidence="11">Adenosine receptor A2b</fullName>
    </submittedName>
</protein>
<feature type="transmembrane region" description="Helical" evidence="9">
    <location>
        <begin position="53"/>
        <end position="73"/>
    </location>
</feature>
<organism evidence="11 12">
    <name type="scientific">Acropora cervicornis</name>
    <name type="common">Staghorn coral</name>
    <dbReference type="NCBI Taxonomy" id="6130"/>
    <lineage>
        <taxon>Eukaryota</taxon>
        <taxon>Metazoa</taxon>
        <taxon>Cnidaria</taxon>
        <taxon>Anthozoa</taxon>
        <taxon>Hexacorallia</taxon>
        <taxon>Scleractinia</taxon>
        <taxon>Astrocoeniina</taxon>
        <taxon>Acroporidae</taxon>
        <taxon>Acropora</taxon>
    </lineage>
</organism>
<evidence type="ECO:0000256" key="2">
    <source>
        <dbReference type="ARBA" id="ARBA00022475"/>
    </source>
</evidence>
<dbReference type="InterPro" id="IPR017452">
    <property type="entry name" value="GPCR_Rhodpsn_7TM"/>
</dbReference>
<keyword evidence="6 9" id="KW-0472">Membrane</keyword>
<evidence type="ECO:0000256" key="7">
    <source>
        <dbReference type="ARBA" id="ARBA00023170"/>
    </source>
</evidence>
<accession>A0AAD9UX53</accession>
<evidence type="ECO:0000256" key="8">
    <source>
        <dbReference type="ARBA" id="ARBA00023224"/>
    </source>
</evidence>
<dbReference type="PRINTS" id="PR00237">
    <property type="entry name" value="GPCRRHODOPSN"/>
</dbReference>
<keyword evidence="5" id="KW-0297">G-protein coupled receptor</keyword>
<dbReference type="SUPFAM" id="SSF81321">
    <property type="entry name" value="Family A G protein-coupled receptor-like"/>
    <property type="match status" value="1"/>
</dbReference>
<evidence type="ECO:0000256" key="4">
    <source>
        <dbReference type="ARBA" id="ARBA00022989"/>
    </source>
</evidence>
<reference evidence="11" key="2">
    <citation type="journal article" date="2023" name="Science">
        <title>Genomic signatures of disease resistance in endangered staghorn corals.</title>
        <authorList>
            <person name="Vollmer S.V."/>
            <person name="Selwyn J.D."/>
            <person name="Despard B.A."/>
            <person name="Roesel C.L."/>
        </authorList>
    </citation>
    <scope>NUCLEOTIDE SEQUENCE</scope>
    <source>
        <strain evidence="11">K2</strain>
    </source>
</reference>
<keyword evidence="2" id="KW-1003">Cell membrane</keyword>
<feature type="transmembrane region" description="Helical" evidence="9">
    <location>
        <begin position="284"/>
        <end position="302"/>
    </location>
</feature>
<evidence type="ECO:0000256" key="9">
    <source>
        <dbReference type="SAM" id="Phobius"/>
    </source>
</evidence>
<feature type="transmembrane region" description="Helical" evidence="9">
    <location>
        <begin position="16"/>
        <end position="41"/>
    </location>
</feature>
<dbReference type="AlphaFoldDB" id="A0AAD9UX53"/>
<dbReference type="GO" id="GO:0004930">
    <property type="term" value="F:G protein-coupled receptor activity"/>
    <property type="evidence" value="ECO:0007669"/>
    <property type="project" value="UniProtKB-KW"/>
</dbReference>
<sequence>MNSTTRGKSGPSEWKLFFVCMSTFLALATLFGNYIVIRAILKFPNLRTASNSILASLALVDLLMVSVFILQVVERVLEKSRHRLCIGKSMLSFSLNANIILHLALISVERVIAVKFALRYHTIVTTRRALFASIGVWMLAILLTIIFPQALKADGRQTFRKFLGGLTTCLFGVLRKEGRDFFRNSNSVIVYLNFLVAALLFLPISTVVFSYGYIFNVACRQHRRIQDEHTLQSITLTMKREMKAARTVAIVVGLCFISFVPLLLLLCLHFFSEFRNITKRQLNLAYMAASLNACWNPLIYCWRNQHFKVAFARLLKCKQNH</sequence>
<comment type="caution">
    <text evidence="11">The sequence shown here is derived from an EMBL/GenBank/DDBJ whole genome shotgun (WGS) entry which is preliminary data.</text>
</comment>
<dbReference type="Proteomes" id="UP001249851">
    <property type="component" value="Unassembled WGS sequence"/>
</dbReference>
<dbReference type="SMART" id="SM01381">
    <property type="entry name" value="7TM_GPCR_Srsx"/>
    <property type="match status" value="1"/>
</dbReference>
<evidence type="ECO:0000256" key="3">
    <source>
        <dbReference type="ARBA" id="ARBA00022692"/>
    </source>
</evidence>
<evidence type="ECO:0000256" key="1">
    <source>
        <dbReference type="ARBA" id="ARBA00004651"/>
    </source>
</evidence>
<reference evidence="11" key="1">
    <citation type="journal article" date="2023" name="G3 (Bethesda)">
        <title>Whole genome assembly and annotation of the endangered Caribbean coral Acropora cervicornis.</title>
        <authorList>
            <person name="Selwyn J.D."/>
            <person name="Vollmer S.V."/>
        </authorList>
    </citation>
    <scope>NUCLEOTIDE SEQUENCE</scope>
    <source>
        <strain evidence="11">K2</strain>
    </source>
</reference>
<keyword evidence="8" id="KW-0807">Transducer</keyword>
<dbReference type="PROSITE" id="PS50262">
    <property type="entry name" value="G_PROTEIN_RECEP_F1_2"/>
    <property type="match status" value="1"/>
</dbReference>
<gene>
    <name evidence="11" type="ORF">P5673_025648</name>
</gene>
<name>A0AAD9UX53_ACRCE</name>
<feature type="transmembrane region" description="Helical" evidence="9">
    <location>
        <begin position="248"/>
        <end position="272"/>
    </location>
</feature>
<feature type="transmembrane region" description="Helical" evidence="9">
    <location>
        <begin position="130"/>
        <end position="151"/>
    </location>
</feature>
<keyword evidence="4 9" id="KW-1133">Transmembrane helix</keyword>
<evidence type="ECO:0000313" key="12">
    <source>
        <dbReference type="Proteomes" id="UP001249851"/>
    </source>
</evidence>
<dbReference type="PANTHER" id="PTHR24249:SF372">
    <property type="entry name" value="G-PROTEIN COUPLED RECEPTORS FAMILY 1 PROFILE DOMAIN-CONTAINING PROTEIN"/>
    <property type="match status" value="1"/>
</dbReference>
<dbReference type="InterPro" id="IPR000276">
    <property type="entry name" value="GPCR_Rhodpsn"/>
</dbReference>
<keyword evidence="7 11" id="KW-0675">Receptor</keyword>
<evidence type="ECO:0000259" key="10">
    <source>
        <dbReference type="PROSITE" id="PS50262"/>
    </source>
</evidence>
<dbReference type="GO" id="GO:0005886">
    <property type="term" value="C:plasma membrane"/>
    <property type="evidence" value="ECO:0007669"/>
    <property type="project" value="UniProtKB-SubCell"/>
</dbReference>
<comment type="subcellular location">
    <subcellularLocation>
        <location evidence="1">Cell membrane</location>
        <topology evidence="1">Multi-pass membrane protein</topology>
    </subcellularLocation>
</comment>
<proteinExistence type="predicted"/>
<dbReference type="EMBL" id="JARQWQ010000080">
    <property type="protein sequence ID" value="KAK2553186.1"/>
    <property type="molecule type" value="Genomic_DNA"/>
</dbReference>
<dbReference type="InterPro" id="IPR050569">
    <property type="entry name" value="TAAR"/>
</dbReference>
<feature type="domain" description="G-protein coupled receptors family 1 profile" evidence="10">
    <location>
        <begin position="32"/>
        <end position="300"/>
    </location>
</feature>
<dbReference type="Pfam" id="PF00001">
    <property type="entry name" value="7tm_1"/>
    <property type="match status" value="1"/>
</dbReference>
<evidence type="ECO:0000256" key="6">
    <source>
        <dbReference type="ARBA" id="ARBA00023136"/>
    </source>
</evidence>
<dbReference type="CDD" id="cd00637">
    <property type="entry name" value="7tm_classA_rhodopsin-like"/>
    <property type="match status" value="1"/>
</dbReference>
<evidence type="ECO:0000256" key="5">
    <source>
        <dbReference type="ARBA" id="ARBA00023040"/>
    </source>
</evidence>